<evidence type="ECO:0000313" key="7">
    <source>
        <dbReference type="EMBL" id="KZL17003.1"/>
    </source>
</evidence>
<dbReference type="GO" id="GO:0005524">
    <property type="term" value="F:ATP binding"/>
    <property type="evidence" value="ECO:0007669"/>
    <property type="project" value="UniProtKB-KW"/>
</dbReference>
<keyword evidence="3 5" id="KW-1133">Transmembrane helix</keyword>
<keyword evidence="7" id="KW-0547">Nucleotide-binding</keyword>
<dbReference type="AlphaFoldDB" id="A0A165WXM8"/>
<dbReference type="GO" id="GO:0005886">
    <property type="term" value="C:plasma membrane"/>
    <property type="evidence" value="ECO:0007669"/>
    <property type="project" value="UniProtKB-SubCell"/>
</dbReference>
<dbReference type="InterPro" id="IPR027417">
    <property type="entry name" value="P-loop_NTPase"/>
</dbReference>
<dbReference type="SUPFAM" id="SSF90123">
    <property type="entry name" value="ABC transporter transmembrane region"/>
    <property type="match status" value="1"/>
</dbReference>
<reference evidence="7 8" key="1">
    <citation type="journal article" date="2016" name="Front. Microbiol.">
        <title>Comparative Genomic Analysis Reveals a Diverse Repertoire of Genes Involved in Prokaryote-Eukaryote Interactions within the Pseudovibrio Genus.</title>
        <authorList>
            <person name="Romano S."/>
            <person name="Fernandez-Guerra A."/>
            <person name="Reen F.J."/>
            <person name="Glockner F.O."/>
            <person name="Crowley S.P."/>
            <person name="O'Sullivan O."/>
            <person name="Cotter P.D."/>
            <person name="Adams C."/>
            <person name="Dobson A.D."/>
            <person name="O'Gara F."/>
        </authorList>
    </citation>
    <scope>NUCLEOTIDE SEQUENCE [LARGE SCALE GENOMIC DNA]</scope>
    <source>
        <strain evidence="7 8">Ad2</strain>
    </source>
</reference>
<accession>A0A165WXM8</accession>
<name>A0A165WXM8_9HYPH</name>
<dbReference type="OrthoDB" id="5288404at2"/>
<dbReference type="GO" id="GO:0140359">
    <property type="term" value="F:ABC-type transporter activity"/>
    <property type="evidence" value="ECO:0007669"/>
    <property type="project" value="InterPro"/>
</dbReference>
<proteinExistence type="predicted"/>
<keyword evidence="2 5" id="KW-0812">Transmembrane</keyword>
<comment type="subcellular location">
    <subcellularLocation>
        <location evidence="1">Cell membrane</location>
        <topology evidence="1">Multi-pass membrane protein</topology>
    </subcellularLocation>
</comment>
<dbReference type="CDD" id="cd00267">
    <property type="entry name" value="ABC_ATPase"/>
    <property type="match status" value="1"/>
</dbReference>
<feature type="domain" description="ABC transmembrane type-1" evidence="6">
    <location>
        <begin position="20"/>
        <end position="290"/>
    </location>
</feature>
<dbReference type="Proteomes" id="UP000076577">
    <property type="component" value="Unassembled WGS sequence"/>
</dbReference>
<sequence>MRQIYALYYALKKGATMSRIWLSLLTVCVNILALALPLALLQVYDRILPNKSWGTAAVIFFAVLIALLLAAFLRMVRSDIFALLSARNDFPLWQRIVSNLIYGGYSPEQAHLAISSVNKAKDVGVGQSRMGLYDTPFAVVFLVLIWYLGGVVVLAPLIVGGGSALIFFYYKNSYRTALRDTAEQDATLRDLEGNMSTLSPQCIFLGRFGAVFNAFSVQKRNSAVALEKVERIASLQQDLLQSGALLTTVLVVGFGATSVLAGNMTTGGLAACTLLGGRASAQLMGIAATLMRQTPAKVASEHIPVGESPALNRSNLPISISLGASQLETNSGEIIVIEESPNQEAFEVLRELVDKLWPEGQGKWDVSENMRYVPARAELQRGSILENLTRFSSGLEPEAFQLSEIFGLDAMVGRLVDGYRTEVGAHGTIPLSDGAVKRAALVQAFVGNAKLIVLERPDISLDSAGIKSLKQRLATLRGSVTVIMTTASPELHAIADRYIPECFDPQSAMVA</sequence>
<protein>
    <submittedName>
        <fullName evidence="7">Type I secretion system ATP-binding protein PrsD</fullName>
    </submittedName>
</protein>
<dbReference type="PATRIC" id="fig|989403.3.peg.3508"/>
<evidence type="ECO:0000256" key="2">
    <source>
        <dbReference type="ARBA" id="ARBA00022692"/>
    </source>
</evidence>
<keyword evidence="7" id="KW-0067">ATP-binding</keyword>
<feature type="transmembrane region" description="Helical" evidence="5">
    <location>
        <begin position="53"/>
        <end position="73"/>
    </location>
</feature>
<dbReference type="EMBL" id="LMCB01000042">
    <property type="protein sequence ID" value="KZL17003.1"/>
    <property type="molecule type" value="Genomic_DNA"/>
</dbReference>
<keyword evidence="4 5" id="KW-0472">Membrane</keyword>
<dbReference type="Gene3D" id="1.20.1560.10">
    <property type="entry name" value="ABC transporter type 1, transmembrane domain"/>
    <property type="match status" value="1"/>
</dbReference>
<dbReference type="STRING" id="989403.SAMN05421798_1421"/>
<keyword evidence="8" id="KW-1185">Reference proteome</keyword>
<evidence type="ECO:0000256" key="5">
    <source>
        <dbReference type="SAM" id="Phobius"/>
    </source>
</evidence>
<dbReference type="PROSITE" id="PS50929">
    <property type="entry name" value="ABC_TM1F"/>
    <property type="match status" value="1"/>
</dbReference>
<dbReference type="SUPFAM" id="SSF52540">
    <property type="entry name" value="P-loop containing nucleoside triphosphate hydrolases"/>
    <property type="match status" value="1"/>
</dbReference>
<organism evidence="7 8">
    <name type="scientific">Pseudovibrio axinellae</name>
    <dbReference type="NCBI Taxonomy" id="989403"/>
    <lineage>
        <taxon>Bacteria</taxon>
        <taxon>Pseudomonadati</taxon>
        <taxon>Pseudomonadota</taxon>
        <taxon>Alphaproteobacteria</taxon>
        <taxon>Hyphomicrobiales</taxon>
        <taxon>Stappiaceae</taxon>
        <taxon>Pseudovibrio</taxon>
    </lineage>
</organism>
<dbReference type="Gene3D" id="3.40.50.300">
    <property type="entry name" value="P-loop containing nucleotide triphosphate hydrolases"/>
    <property type="match status" value="1"/>
</dbReference>
<dbReference type="RefSeq" id="WP_068008148.1">
    <property type="nucleotide sequence ID" value="NZ_LMCB01000042.1"/>
</dbReference>
<dbReference type="InterPro" id="IPR036640">
    <property type="entry name" value="ABC1_TM_sf"/>
</dbReference>
<gene>
    <name evidence="7" type="primary">prsD_4</name>
    <name evidence="7" type="ORF">PsAD2_03269</name>
</gene>
<evidence type="ECO:0000313" key="8">
    <source>
        <dbReference type="Proteomes" id="UP000076577"/>
    </source>
</evidence>
<feature type="transmembrane region" description="Helical" evidence="5">
    <location>
        <begin position="20"/>
        <end position="41"/>
    </location>
</feature>
<evidence type="ECO:0000259" key="6">
    <source>
        <dbReference type="PROSITE" id="PS50929"/>
    </source>
</evidence>
<comment type="caution">
    <text evidence="7">The sequence shown here is derived from an EMBL/GenBank/DDBJ whole genome shotgun (WGS) entry which is preliminary data.</text>
</comment>
<feature type="transmembrane region" description="Helical" evidence="5">
    <location>
        <begin position="137"/>
        <end position="170"/>
    </location>
</feature>
<evidence type="ECO:0000256" key="1">
    <source>
        <dbReference type="ARBA" id="ARBA00004651"/>
    </source>
</evidence>
<dbReference type="InterPro" id="IPR011527">
    <property type="entry name" value="ABC1_TM_dom"/>
</dbReference>
<evidence type="ECO:0000256" key="4">
    <source>
        <dbReference type="ARBA" id="ARBA00023136"/>
    </source>
</evidence>
<evidence type="ECO:0000256" key="3">
    <source>
        <dbReference type="ARBA" id="ARBA00022989"/>
    </source>
</evidence>